<evidence type="ECO:0000313" key="2">
    <source>
        <dbReference type="EMBL" id="PZN76644.1"/>
    </source>
</evidence>
<dbReference type="Proteomes" id="UP000249396">
    <property type="component" value="Unassembled WGS sequence"/>
</dbReference>
<name>A0A2W4SVF3_9GAMM</name>
<protein>
    <submittedName>
        <fullName evidence="2">DUF2784 domain-containing protein</fullName>
    </submittedName>
</protein>
<organism evidence="2 3">
    <name type="scientific">Candidatus Methylumidiphilus alinenensis</name>
    <dbReference type="NCBI Taxonomy" id="2202197"/>
    <lineage>
        <taxon>Bacteria</taxon>
        <taxon>Pseudomonadati</taxon>
        <taxon>Pseudomonadota</taxon>
        <taxon>Gammaproteobacteria</taxon>
        <taxon>Methylococcales</taxon>
        <taxon>Candidatus Methylumidiphilus</taxon>
    </lineage>
</organism>
<proteinExistence type="predicted"/>
<feature type="transmembrane region" description="Helical" evidence="1">
    <location>
        <begin position="12"/>
        <end position="30"/>
    </location>
</feature>
<dbReference type="EMBL" id="QJPH01000356">
    <property type="protein sequence ID" value="PZN76644.1"/>
    <property type="molecule type" value="Genomic_DNA"/>
</dbReference>
<gene>
    <name evidence="2" type="ORF">DM484_16105</name>
</gene>
<evidence type="ECO:0000313" key="3">
    <source>
        <dbReference type="Proteomes" id="UP000249396"/>
    </source>
</evidence>
<dbReference type="InterPro" id="IPR021218">
    <property type="entry name" value="DUF2784"/>
</dbReference>
<sequence length="124" mass="14047">MAYRLQADMLVLVHFAFILFVLFGGFIVLWRRWVACLHLSSAAWGVLVEFNSWVCPLTPWENALRAKAGESGYGGGFVEHYLVPRIYPVGLTPRIQVLLGFIVLAMNLAIYAYALTRLRIRSTD</sequence>
<accession>A0A2W4SVF3</accession>
<dbReference type="AlphaFoldDB" id="A0A2W4SVF3"/>
<keyword evidence="1" id="KW-0812">Transmembrane</keyword>
<dbReference type="Pfam" id="PF10861">
    <property type="entry name" value="DUF2784"/>
    <property type="match status" value="1"/>
</dbReference>
<keyword evidence="1" id="KW-0472">Membrane</keyword>
<evidence type="ECO:0000256" key="1">
    <source>
        <dbReference type="SAM" id="Phobius"/>
    </source>
</evidence>
<comment type="caution">
    <text evidence="2">The sequence shown here is derived from an EMBL/GenBank/DDBJ whole genome shotgun (WGS) entry which is preliminary data.</text>
</comment>
<feature type="transmembrane region" description="Helical" evidence="1">
    <location>
        <begin position="95"/>
        <end position="115"/>
    </location>
</feature>
<keyword evidence="1" id="KW-1133">Transmembrane helix</keyword>
<reference evidence="2 3" key="1">
    <citation type="journal article" date="2018" name="Aquat. Microb. Ecol.">
        <title>Gammaproteobacterial methanotrophs dominate.</title>
        <authorList>
            <person name="Rissanen A.J."/>
            <person name="Saarenheimo J."/>
            <person name="Tiirola M."/>
            <person name="Peura S."/>
            <person name="Aalto S.L."/>
            <person name="Karvinen A."/>
            <person name="Nykanen H."/>
        </authorList>
    </citation>
    <scope>NUCLEOTIDE SEQUENCE [LARGE SCALE GENOMIC DNA]</scope>
    <source>
        <strain evidence="2">AMbin10</strain>
    </source>
</reference>